<evidence type="ECO:0000256" key="3">
    <source>
        <dbReference type="ARBA" id="ARBA00023163"/>
    </source>
</evidence>
<dbReference type="GO" id="GO:0043565">
    <property type="term" value="F:sequence-specific DNA binding"/>
    <property type="evidence" value="ECO:0007669"/>
    <property type="project" value="InterPro"/>
</dbReference>
<dbReference type="InterPro" id="IPR050204">
    <property type="entry name" value="AraC_XylS_family_regulators"/>
</dbReference>
<dbReference type="AlphaFoldDB" id="A0A076PP23"/>
<dbReference type="PANTHER" id="PTHR46796:SF7">
    <property type="entry name" value="ARAC FAMILY TRANSCRIPTIONAL REGULATOR"/>
    <property type="match status" value="1"/>
</dbReference>
<dbReference type="RefSeq" id="WP_043372234.1">
    <property type="nucleotide sequence ID" value="NZ_CP006704.1"/>
</dbReference>
<dbReference type="SUPFAM" id="SSF46689">
    <property type="entry name" value="Homeodomain-like"/>
    <property type="match status" value="2"/>
</dbReference>
<dbReference type="Pfam" id="PF12833">
    <property type="entry name" value="HTH_18"/>
    <property type="match status" value="1"/>
</dbReference>
<gene>
    <name evidence="5" type="ORF">O987_11585</name>
</gene>
<sequence>MKQSSDHLSDVLAICRAERAVTARFFLNAPWALASEGVPGTMIRIGQGQPYWLQVRGQAPVQVMPGDLVLLPLGSPHVMASDLTLPPISFAQMIERFAQGPKDENPLTFEHGGSGASSRIDSVLLWISAHCRHTILPLLPPLLHIPAHQAAPPAILGHVLQTLIEDSLARRPGWRLAAMRLGELAMVHVLSSYFAAQQEHEQGWVRGLADAQIATALAAIHGSPSHDWTLQTLAREAAMSRSRFAEKFKALVGASPMAYLLQQRMAHAAQQLESGLPLVQVAENCGYESERVFARAFKRWCGLPPRAYQRENQALRKEFTALK</sequence>
<dbReference type="PROSITE" id="PS00041">
    <property type="entry name" value="HTH_ARAC_FAMILY_1"/>
    <property type="match status" value="1"/>
</dbReference>
<keyword evidence="2" id="KW-0238">DNA-binding</keyword>
<evidence type="ECO:0000313" key="6">
    <source>
        <dbReference type="Proteomes" id="UP000028782"/>
    </source>
</evidence>
<dbReference type="InterPro" id="IPR018060">
    <property type="entry name" value="HTH_AraC"/>
</dbReference>
<organism evidence="5 6">
    <name type="scientific">Comamonas testosteroni TK102</name>
    <dbReference type="NCBI Taxonomy" id="1392005"/>
    <lineage>
        <taxon>Bacteria</taxon>
        <taxon>Pseudomonadati</taxon>
        <taxon>Pseudomonadota</taxon>
        <taxon>Betaproteobacteria</taxon>
        <taxon>Burkholderiales</taxon>
        <taxon>Comamonadaceae</taxon>
        <taxon>Comamonas</taxon>
    </lineage>
</organism>
<dbReference type="SMART" id="SM00342">
    <property type="entry name" value="HTH_ARAC"/>
    <property type="match status" value="1"/>
</dbReference>
<dbReference type="Gene3D" id="1.10.10.60">
    <property type="entry name" value="Homeodomain-like"/>
    <property type="match status" value="2"/>
</dbReference>
<reference evidence="5 6" key="1">
    <citation type="journal article" date="2014" name="Genome Announc.">
        <title>Complete Genome Sequence of Polychlorinated Biphenyl Degrader Comamonas testosteroni TK102 (NBRC 109938).</title>
        <authorList>
            <person name="Fukuda K."/>
            <person name="Hosoyama A."/>
            <person name="Tsuchikane K."/>
            <person name="Ohji S."/>
            <person name="Yamazoe A."/>
            <person name="Fujita N."/>
            <person name="Shintani M."/>
            <person name="Kimbara K."/>
        </authorList>
    </citation>
    <scope>NUCLEOTIDE SEQUENCE [LARGE SCALE GENOMIC DNA]</scope>
    <source>
        <strain evidence="5">TK102</strain>
    </source>
</reference>
<dbReference type="Pfam" id="PF12852">
    <property type="entry name" value="Cupin_6"/>
    <property type="match status" value="1"/>
</dbReference>
<dbReference type="PROSITE" id="PS01124">
    <property type="entry name" value="HTH_ARAC_FAMILY_2"/>
    <property type="match status" value="1"/>
</dbReference>
<dbReference type="PANTHER" id="PTHR46796">
    <property type="entry name" value="HTH-TYPE TRANSCRIPTIONAL ACTIVATOR RHAS-RELATED"/>
    <property type="match status" value="1"/>
</dbReference>
<name>A0A076PP23_COMTE</name>
<keyword evidence="1" id="KW-0805">Transcription regulation</keyword>
<accession>A0A076PP23</accession>
<dbReference type="InterPro" id="IPR018062">
    <property type="entry name" value="HTH_AraC-typ_CS"/>
</dbReference>
<dbReference type="InterPro" id="IPR032783">
    <property type="entry name" value="AraC_lig"/>
</dbReference>
<evidence type="ECO:0000256" key="1">
    <source>
        <dbReference type="ARBA" id="ARBA00023015"/>
    </source>
</evidence>
<dbReference type="HOGENOM" id="CLU_000445_81_0_4"/>
<protein>
    <submittedName>
        <fullName evidence="5">AraC family transcriptional regulator</fullName>
    </submittedName>
</protein>
<dbReference type="Proteomes" id="UP000028782">
    <property type="component" value="Chromosome"/>
</dbReference>
<feature type="domain" description="HTH araC/xylS-type" evidence="4">
    <location>
        <begin position="214"/>
        <end position="311"/>
    </location>
</feature>
<evidence type="ECO:0000256" key="2">
    <source>
        <dbReference type="ARBA" id="ARBA00023125"/>
    </source>
</evidence>
<dbReference type="EMBL" id="CP006704">
    <property type="protein sequence ID" value="AIJ46436.1"/>
    <property type="molecule type" value="Genomic_DNA"/>
</dbReference>
<proteinExistence type="predicted"/>
<dbReference type="KEGG" id="ctes:O987_11585"/>
<dbReference type="GO" id="GO:0003700">
    <property type="term" value="F:DNA-binding transcription factor activity"/>
    <property type="evidence" value="ECO:0007669"/>
    <property type="project" value="InterPro"/>
</dbReference>
<keyword evidence="3" id="KW-0804">Transcription</keyword>
<dbReference type="InterPro" id="IPR009057">
    <property type="entry name" value="Homeodomain-like_sf"/>
</dbReference>
<evidence type="ECO:0000313" key="5">
    <source>
        <dbReference type="EMBL" id="AIJ46436.1"/>
    </source>
</evidence>
<evidence type="ECO:0000259" key="4">
    <source>
        <dbReference type="PROSITE" id="PS01124"/>
    </source>
</evidence>